<accession>E9B4V9</accession>
<name>E9B4V9_LEIMU</name>
<keyword evidence="3" id="KW-1185">Reference proteome</keyword>
<evidence type="ECO:0000256" key="1">
    <source>
        <dbReference type="SAM" id="MobiDB-lite"/>
    </source>
</evidence>
<dbReference type="OMA" id="RPTRFYC"/>
<evidence type="ECO:0000313" key="2">
    <source>
        <dbReference type="EMBL" id="CBZ30278.1"/>
    </source>
</evidence>
<feature type="compositionally biased region" description="Low complexity" evidence="1">
    <location>
        <begin position="312"/>
        <end position="331"/>
    </location>
</feature>
<dbReference type="KEGG" id="lmi:LMXM_33_1350"/>
<feature type="region of interest" description="Disordered" evidence="1">
    <location>
        <begin position="237"/>
        <end position="352"/>
    </location>
</feature>
<dbReference type="Proteomes" id="UP000007259">
    <property type="component" value="Chromosome 33"/>
</dbReference>
<organism evidence="2 3">
    <name type="scientific">Leishmania mexicana (strain MHOM/GT/2001/U1103)</name>
    <dbReference type="NCBI Taxonomy" id="929439"/>
    <lineage>
        <taxon>Eukaryota</taxon>
        <taxon>Discoba</taxon>
        <taxon>Euglenozoa</taxon>
        <taxon>Kinetoplastea</taxon>
        <taxon>Metakinetoplastina</taxon>
        <taxon>Trypanosomatida</taxon>
        <taxon>Trypanosomatidae</taxon>
        <taxon>Leishmaniinae</taxon>
        <taxon>Leishmania</taxon>
    </lineage>
</organism>
<dbReference type="OrthoDB" id="1933455at2759"/>
<protein>
    <submittedName>
        <fullName evidence="2">Uncharacterized protein</fullName>
    </submittedName>
</protein>
<feature type="compositionally biased region" description="Low complexity" evidence="1">
    <location>
        <begin position="237"/>
        <end position="260"/>
    </location>
</feature>
<dbReference type="AlphaFoldDB" id="E9B4V9"/>
<feature type="compositionally biased region" description="Polar residues" evidence="1">
    <location>
        <begin position="105"/>
        <end position="125"/>
    </location>
</feature>
<feature type="region of interest" description="Disordered" evidence="1">
    <location>
        <begin position="395"/>
        <end position="422"/>
    </location>
</feature>
<proteinExistence type="predicted"/>
<dbReference type="GeneID" id="13452333"/>
<evidence type="ECO:0000313" key="3">
    <source>
        <dbReference type="Proteomes" id="UP000007259"/>
    </source>
</evidence>
<reference evidence="2 3" key="1">
    <citation type="journal article" date="2011" name="Genome Res.">
        <title>Chromosome and gene copy number variation allow major structural change between species and strains of Leishmania.</title>
        <authorList>
            <person name="Rogers M.B."/>
            <person name="Hilley J.D."/>
            <person name="Dickens N.J."/>
            <person name="Wilkes J."/>
            <person name="Bates P.A."/>
            <person name="Depledge D.P."/>
            <person name="Harris D."/>
            <person name="Her Y."/>
            <person name="Herzyk P."/>
            <person name="Imamura H."/>
            <person name="Otto T.D."/>
            <person name="Sanders M."/>
            <person name="Seeger K."/>
            <person name="Dujardin J.C."/>
            <person name="Berriman M."/>
            <person name="Smith D.F."/>
            <person name="Hertz-Fowler C."/>
            <person name="Mottram J.C."/>
        </authorList>
    </citation>
    <scope>NUCLEOTIDE SEQUENCE [LARGE SCALE GENOMIC DNA]</scope>
    <source>
        <strain evidence="2 3">MHOM/GT/2001/U1103</strain>
    </source>
</reference>
<dbReference type="RefSeq" id="XP_003878726.1">
    <property type="nucleotide sequence ID" value="XM_003878677.1"/>
</dbReference>
<feature type="compositionally biased region" description="Polar residues" evidence="1">
    <location>
        <begin position="265"/>
        <end position="305"/>
    </location>
</feature>
<feature type="compositionally biased region" description="Low complexity" evidence="1">
    <location>
        <begin position="398"/>
        <end position="420"/>
    </location>
</feature>
<feature type="region of interest" description="Disordered" evidence="1">
    <location>
        <begin position="92"/>
        <end position="126"/>
    </location>
</feature>
<dbReference type="PhylomeDB" id="E9B4V9"/>
<dbReference type="EMBL" id="FR799586">
    <property type="protein sequence ID" value="CBZ30278.1"/>
    <property type="molecule type" value="Genomic_DNA"/>
</dbReference>
<sequence>MAAARQEMADLLREVQKLQKELQPVRFAVTALQKREADTPNAAAAGASLKKVATRLESVKQKYKPYLTRLQELLLDEVPSYLQQTPLLAADAESLEHRPGGASRGTRTATNERLTAGSSSSVTKNTSDDATHLLQQVCPPLTPHLLQPENLRFTHQQLRLRAEMVEYLIETNRIDIAEHLVREYGLPLQWFPRLVLLHRERIFGAAADGMESSQTAPPPTGAAAGATGATVTAGYSRSLPASSASPPVTPATRPRVAAAPPKSPIQLSLTASSKSSVTGMPTPSLSRSPAQQPTPASSAGASTPVGQHLSRSAPSPASSAHSPPTPQQQQQRESGAASVFPSQAPSNAGTAAAATAPATASATMPDLVARVVSTAMYLKDEYLDRMVLERTLEQHLGTAPSSESATATSTRDSSTPPSCSATPLERYKACVLSRIANIPRHHLHTQSGDDVFDSAIMNIIEDLLVYGLQKWAEVDAVTAADAEEASAESKKKAELQRTLTTDTLLTPQEMLLADKVWSEEILLLKRPTRFYCVESGLTTDDGAASALAMPRARTSGEVVSKCVAVNHDALDATVGIFIT</sequence>
<dbReference type="VEuPathDB" id="TriTrypDB:LmxM.33.1350"/>
<gene>
    <name evidence="2" type="ORF">LMXM_33_1350</name>
</gene>